<proteinExistence type="inferred from homology"/>
<keyword evidence="7 15" id="KW-0949">S-adenosyl-L-methionine</keyword>
<evidence type="ECO:0000259" key="16">
    <source>
        <dbReference type="PROSITE" id="PS51918"/>
    </source>
</evidence>
<comment type="subcellular location">
    <subcellularLocation>
        <location evidence="1 15">Cytoplasm</location>
    </subcellularLocation>
</comment>
<keyword evidence="8 15" id="KW-0479">Metal-binding</keyword>
<comment type="pathway">
    <text evidence="2 15">Porphyrin-containing compound metabolism; protoporphyrin-IX biosynthesis; protoporphyrinogen-IX from coproporphyrinogen-III (AdoMet route): step 1/1.</text>
</comment>
<organism evidence="17 18">
    <name type="scientific">Peiella sedimenti</name>
    <dbReference type="NCBI Taxonomy" id="3061083"/>
    <lineage>
        <taxon>Bacteria</taxon>
        <taxon>Pseudomonadati</taxon>
        <taxon>Pseudomonadota</taxon>
        <taxon>Alphaproteobacteria</taxon>
        <taxon>Caulobacterales</taxon>
        <taxon>Caulobacteraceae</taxon>
        <taxon>Peiella</taxon>
    </lineage>
</organism>
<keyword evidence="18" id="KW-1185">Reference proteome</keyword>
<keyword evidence="9 15" id="KW-0560">Oxidoreductase</keyword>
<evidence type="ECO:0000256" key="14">
    <source>
        <dbReference type="ARBA" id="ARBA00048321"/>
    </source>
</evidence>
<comment type="similarity">
    <text evidence="3 15">Belongs to the anaerobic coproporphyrinogen-III oxidase family.</text>
</comment>
<evidence type="ECO:0000256" key="10">
    <source>
        <dbReference type="ARBA" id="ARBA00023004"/>
    </source>
</evidence>
<dbReference type="PIRSF" id="PIRSF000167">
    <property type="entry name" value="HemN"/>
    <property type="match status" value="1"/>
</dbReference>
<comment type="cofactor">
    <cofactor evidence="15">
        <name>[4Fe-4S] cluster</name>
        <dbReference type="ChEBI" id="CHEBI:49883"/>
    </cofactor>
    <text evidence="15">Binds 1 [4Fe-4S] cluster. The cluster is coordinated with 3 cysteines and an exchangeable S-adenosyl-L-methionine.</text>
</comment>
<dbReference type="InterPro" id="IPR023404">
    <property type="entry name" value="rSAM_horseshoe"/>
</dbReference>
<dbReference type="PANTHER" id="PTHR13932:SF6">
    <property type="entry name" value="OXYGEN-INDEPENDENT COPROPORPHYRINOGEN III OXIDASE"/>
    <property type="match status" value="1"/>
</dbReference>
<evidence type="ECO:0000256" key="9">
    <source>
        <dbReference type="ARBA" id="ARBA00023002"/>
    </source>
</evidence>
<dbReference type="InterPro" id="IPR058240">
    <property type="entry name" value="rSAM_sf"/>
</dbReference>
<dbReference type="InterPro" id="IPR034505">
    <property type="entry name" value="Coproporphyrinogen-III_oxidase"/>
</dbReference>
<comment type="function">
    <text evidence="13">Involved in the heme biosynthesis. Catalyzes the anaerobic oxidative decarboxylation of propionate groups of rings A and B of coproporphyrinogen III to yield the vinyl groups in protoporphyrinogen IX.</text>
</comment>
<evidence type="ECO:0000256" key="6">
    <source>
        <dbReference type="ARBA" id="ARBA00022490"/>
    </source>
</evidence>
<evidence type="ECO:0000256" key="12">
    <source>
        <dbReference type="ARBA" id="ARBA00023244"/>
    </source>
</evidence>
<dbReference type="Pfam" id="PF04055">
    <property type="entry name" value="Radical_SAM"/>
    <property type="match status" value="1"/>
</dbReference>
<evidence type="ECO:0000256" key="1">
    <source>
        <dbReference type="ARBA" id="ARBA00004496"/>
    </source>
</evidence>
<evidence type="ECO:0000256" key="13">
    <source>
        <dbReference type="ARBA" id="ARBA00024295"/>
    </source>
</evidence>
<evidence type="ECO:0000256" key="8">
    <source>
        <dbReference type="ARBA" id="ARBA00022723"/>
    </source>
</evidence>
<dbReference type="SUPFAM" id="SSF102114">
    <property type="entry name" value="Radical SAM enzymes"/>
    <property type="match status" value="1"/>
</dbReference>
<name>A0ABT8SJ38_9CAUL</name>
<evidence type="ECO:0000256" key="11">
    <source>
        <dbReference type="ARBA" id="ARBA00023014"/>
    </source>
</evidence>
<dbReference type="EC" id="1.3.98.3" evidence="15"/>
<evidence type="ECO:0000256" key="15">
    <source>
        <dbReference type="PIRNR" id="PIRNR000167"/>
    </source>
</evidence>
<dbReference type="CDD" id="cd01335">
    <property type="entry name" value="Radical_SAM"/>
    <property type="match status" value="1"/>
</dbReference>
<feature type="domain" description="Radical SAM core" evidence="16">
    <location>
        <begin position="46"/>
        <end position="288"/>
    </location>
</feature>
<evidence type="ECO:0000256" key="5">
    <source>
        <dbReference type="ARBA" id="ARBA00022485"/>
    </source>
</evidence>
<dbReference type="InterPro" id="IPR006638">
    <property type="entry name" value="Elp3/MiaA/NifB-like_rSAM"/>
</dbReference>
<comment type="catalytic activity">
    <reaction evidence="14 15">
        <text>coproporphyrinogen III + 2 S-adenosyl-L-methionine = protoporphyrinogen IX + 2 5'-deoxyadenosine + 2 L-methionine + 2 CO2</text>
        <dbReference type="Rhea" id="RHEA:15425"/>
        <dbReference type="ChEBI" id="CHEBI:16526"/>
        <dbReference type="ChEBI" id="CHEBI:17319"/>
        <dbReference type="ChEBI" id="CHEBI:57307"/>
        <dbReference type="ChEBI" id="CHEBI:57309"/>
        <dbReference type="ChEBI" id="CHEBI:57844"/>
        <dbReference type="ChEBI" id="CHEBI:59789"/>
        <dbReference type="EC" id="1.3.98.3"/>
    </reaction>
</comment>
<evidence type="ECO:0000256" key="7">
    <source>
        <dbReference type="ARBA" id="ARBA00022691"/>
    </source>
</evidence>
<evidence type="ECO:0000256" key="3">
    <source>
        <dbReference type="ARBA" id="ARBA00005493"/>
    </source>
</evidence>
<gene>
    <name evidence="17" type="primary">hemN</name>
    <name evidence="17" type="ORF">Q0812_04040</name>
</gene>
<sequence length="453" mass="49135">MALSAIDEALVRRYDVNAPRYTSYPTAAQFSAAVGPAEWSAWLARTRGDQPVSLYVHLPFCKRLCWYCGCNTRAVNRREVISSYLDLLLAEADLVVDAAGGPLRVETLHLGGGTPNMLTPNELDGLIAGLRQRFDMTSLTEFAAELDPEVLTPEWIAAAGELGLTRASLGVQDLSPDVQAAVNRPESFESIAAAAKALRQAGVTSLNLDVMYGLPLQGVDQVLATLTQVATLRPERIALFGYAHVPWMKPHQKLIKDAHLPGPRARFAQSRAAEAFLIEAGYEAIGLDHFALPHDGMAIAHHSGRLRRNFQGYTTDLAETLVGLGASSISRTPDGYAQNATLERDWRAAIQSRRLATARGVALSDEDALLADIIERLMCEFAVDLGAVYAKHGRPYPANASAPNLSEFESDGLVTRRGDLVTVTDRGRPFVRAVCAAFDPKLETSPGRHARVV</sequence>
<evidence type="ECO:0000313" key="17">
    <source>
        <dbReference type="EMBL" id="MDO1558597.1"/>
    </source>
</evidence>
<dbReference type="InterPro" id="IPR010723">
    <property type="entry name" value="HemN_C"/>
</dbReference>
<dbReference type="PROSITE" id="PS51918">
    <property type="entry name" value="RADICAL_SAM"/>
    <property type="match status" value="1"/>
</dbReference>
<evidence type="ECO:0000256" key="2">
    <source>
        <dbReference type="ARBA" id="ARBA00004785"/>
    </source>
</evidence>
<dbReference type="InterPro" id="IPR004558">
    <property type="entry name" value="Coprogen_oxidase_HemN"/>
</dbReference>
<accession>A0ABT8SJ38</accession>
<dbReference type="NCBIfam" id="TIGR00538">
    <property type="entry name" value="hemN"/>
    <property type="match status" value="1"/>
</dbReference>
<dbReference type="SMART" id="SM00729">
    <property type="entry name" value="Elp3"/>
    <property type="match status" value="1"/>
</dbReference>
<reference evidence="17" key="1">
    <citation type="submission" date="2023-07" db="EMBL/GenBank/DDBJ databases">
        <title>Brevundimonas soil sp. nov., isolated from the soil of chemical plant.</title>
        <authorList>
            <person name="Wu N."/>
        </authorList>
    </citation>
    <scope>NUCLEOTIDE SEQUENCE</scope>
    <source>
        <strain evidence="17">XZ-24</strain>
    </source>
</reference>
<dbReference type="InterPro" id="IPR007197">
    <property type="entry name" value="rSAM"/>
</dbReference>
<evidence type="ECO:0000256" key="4">
    <source>
        <dbReference type="ARBA" id="ARBA00011245"/>
    </source>
</evidence>
<dbReference type="SFLD" id="SFLDG01065">
    <property type="entry name" value="anaerobic_coproporphyrinogen-I"/>
    <property type="match status" value="1"/>
</dbReference>
<keyword evidence="5 15" id="KW-0004">4Fe-4S</keyword>
<comment type="caution">
    <text evidence="17">The sequence shown here is derived from an EMBL/GenBank/DDBJ whole genome shotgun (WGS) entry which is preliminary data.</text>
</comment>
<dbReference type="RefSeq" id="WP_302109004.1">
    <property type="nucleotide sequence ID" value="NZ_JAUKTR010000001.1"/>
</dbReference>
<keyword evidence="10 15" id="KW-0408">Iron</keyword>
<dbReference type="Gene3D" id="3.80.30.20">
    <property type="entry name" value="tm_1862 like domain"/>
    <property type="match status" value="1"/>
</dbReference>
<dbReference type="PANTHER" id="PTHR13932">
    <property type="entry name" value="COPROPORPHYRINIGEN III OXIDASE"/>
    <property type="match status" value="1"/>
</dbReference>
<keyword evidence="6 15" id="KW-0963">Cytoplasm</keyword>
<dbReference type="Gene3D" id="1.10.10.920">
    <property type="match status" value="1"/>
</dbReference>
<dbReference type="GO" id="GO:0051989">
    <property type="term" value="F:coproporphyrinogen dehydrogenase activity"/>
    <property type="evidence" value="ECO:0007669"/>
    <property type="project" value="UniProtKB-EC"/>
</dbReference>
<keyword evidence="11 15" id="KW-0411">Iron-sulfur</keyword>
<evidence type="ECO:0000313" key="18">
    <source>
        <dbReference type="Proteomes" id="UP001169063"/>
    </source>
</evidence>
<keyword evidence="12 15" id="KW-0627">Porphyrin biosynthesis</keyword>
<dbReference type="Proteomes" id="UP001169063">
    <property type="component" value="Unassembled WGS sequence"/>
</dbReference>
<dbReference type="SFLD" id="SFLDS00029">
    <property type="entry name" value="Radical_SAM"/>
    <property type="match status" value="1"/>
</dbReference>
<dbReference type="EMBL" id="JAUKTR010000001">
    <property type="protein sequence ID" value="MDO1558597.1"/>
    <property type="molecule type" value="Genomic_DNA"/>
</dbReference>
<dbReference type="Pfam" id="PF06969">
    <property type="entry name" value="HemN_C"/>
    <property type="match status" value="1"/>
</dbReference>
<comment type="subunit">
    <text evidence="4">Monomer.</text>
</comment>
<protein>
    <recommendedName>
        <fullName evidence="15">Coproporphyrinogen-III oxidase</fullName>
        <ecNumber evidence="15">1.3.98.3</ecNumber>
    </recommendedName>
</protein>